<comment type="caution">
    <text evidence="2">The sequence shown here is derived from an EMBL/GenBank/DDBJ whole genome shotgun (WGS) entry which is preliminary data.</text>
</comment>
<dbReference type="EMBL" id="JBCEZU010000434">
    <property type="protein sequence ID" value="KAK9519281.1"/>
    <property type="molecule type" value="Genomic_DNA"/>
</dbReference>
<dbReference type="AlphaFoldDB" id="A0AAW1E9T2"/>
<gene>
    <name evidence="2" type="ORF">VZT92_022022</name>
</gene>
<reference evidence="2 3" key="1">
    <citation type="journal article" date="2024" name="Genome Biol. Evol.">
        <title>Chromosome-level genome assembly of the viviparous eelpout Zoarces viviparus.</title>
        <authorList>
            <person name="Fuhrmann N."/>
            <person name="Brasseur M.V."/>
            <person name="Bakowski C.E."/>
            <person name="Podsiadlowski L."/>
            <person name="Prost S."/>
            <person name="Krehenwinkel H."/>
            <person name="Mayer C."/>
        </authorList>
    </citation>
    <scope>NUCLEOTIDE SEQUENCE [LARGE SCALE GENOMIC DNA]</scope>
    <source>
        <strain evidence="2">NO-MEL_2022_Ind0_liver</strain>
    </source>
</reference>
<organism evidence="2 3">
    <name type="scientific">Zoarces viviparus</name>
    <name type="common">Viviparous eelpout</name>
    <name type="synonym">Blennius viviparus</name>
    <dbReference type="NCBI Taxonomy" id="48416"/>
    <lineage>
        <taxon>Eukaryota</taxon>
        <taxon>Metazoa</taxon>
        <taxon>Chordata</taxon>
        <taxon>Craniata</taxon>
        <taxon>Vertebrata</taxon>
        <taxon>Euteleostomi</taxon>
        <taxon>Actinopterygii</taxon>
        <taxon>Neopterygii</taxon>
        <taxon>Teleostei</taxon>
        <taxon>Neoteleostei</taxon>
        <taxon>Acanthomorphata</taxon>
        <taxon>Eupercaria</taxon>
        <taxon>Perciformes</taxon>
        <taxon>Cottioidei</taxon>
        <taxon>Zoarcales</taxon>
        <taxon>Zoarcidae</taxon>
        <taxon>Zoarcinae</taxon>
        <taxon>Zoarces</taxon>
    </lineage>
</organism>
<dbReference type="Proteomes" id="UP001488805">
    <property type="component" value="Unassembled WGS sequence"/>
</dbReference>
<feature type="region of interest" description="Disordered" evidence="1">
    <location>
        <begin position="14"/>
        <end position="34"/>
    </location>
</feature>
<sequence>MPLFQISAGVLAASREQHTRGARSKHPPSSTDAERRMVCLDERECWAAARLPPLPSPSHSHPPSRLLRWKVRARPLSPPASLSQSVIGVLACLSAPRSHLPPPLGVNTFALRLALSPRRHTPASARFGREKAF</sequence>
<proteinExistence type="predicted"/>
<name>A0AAW1E9T2_ZOAVI</name>
<protein>
    <submittedName>
        <fullName evidence="2">Uncharacterized protein</fullName>
    </submittedName>
</protein>
<keyword evidence="3" id="KW-1185">Reference proteome</keyword>
<evidence type="ECO:0000313" key="2">
    <source>
        <dbReference type="EMBL" id="KAK9519281.1"/>
    </source>
</evidence>
<evidence type="ECO:0000256" key="1">
    <source>
        <dbReference type="SAM" id="MobiDB-lite"/>
    </source>
</evidence>
<evidence type="ECO:0000313" key="3">
    <source>
        <dbReference type="Proteomes" id="UP001488805"/>
    </source>
</evidence>
<accession>A0AAW1E9T2</accession>